<dbReference type="Proteomes" id="UP001500454">
    <property type="component" value="Unassembled WGS sequence"/>
</dbReference>
<dbReference type="EMBL" id="BAABHA010000015">
    <property type="protein sequence ID" value="GAA4390817.1"/>
    <property type="molecule type" value="Genomic_DNA"/>
</dbReference>
<protein>
    <recommendedName>
        <fullName evidence="3">Lipocalin-like domain-containing protein</fullName>
    </recommendedName>
</protein>
<gene>
    <name evidence="1" type="ORF">GCM10023186_39420</name>
</gene>
<keyword evidence="2" id="KW-1185">Reference proteome</keyword>
<accession>A0ABP8JH91</accession>
<proteinExistence type="predicted"/>
<sequence length="63" mass="7610">MWGTKLYYTDFLETPVRYTLTPTTFTMYDEGLPRAHRLLKLTKDSLVYVNQEGYVARLYKRRK</sequence>
<evidence type="ECO:0000313" key="2">
    <source>
        <dbReference type="Proteomes" id="UP001500454"/>
    </source>
</evidence>
<organism evidence="1 2">
    <name type="scientific">Hymenobacter koreensis</name>
    <dbReference type="NCBI Taxonomy" id="1084523"/>
    <lineage>
        <taxon>Bacteria</taxon>
        <taxon>Pseudomonadati</taxon>
        <taxon>Bacteroidota</taxon>
        <taxon>Cytophagia</taxon>
        <taxon>Cytophagales</taxon>
        <taxon>Hymenobacteraceae</taxon>
        <taxon>Hymenobacter</taxon>
    </lineage>
</organism>
<evidence type="ECO:0000313" key="1">
    <source>
        <dbReference type="EMBL" id="GAA4390817.1"/>
    </source>
</evidence>
<comment type="caution">
    <text evidence="1">The sequence shown here is derived from an EMBL/GenBank/DDBJ whole genome shotgun (WGS) entry which is preliminary data.</text>
</comment>
<reference evidence="2" key="1">
    <citation type="journal article" date="2019" name="Int. J. Syst. Evol. Microbiol.">
        <title>The Global Catalogue of Microorganisms (GCM) 10K type strain sequencing project: providing services to taxonomists for standard genome sequencing and annotation.</title>
        <authorList>
            <consortium name="The Broad Institute Genomics Platform"/>
            <consortium name="The Broad Institute Genome Sequencing Center for Infectious Disease"/>
            <person name="Wu L."/>
            <person name="Ma J."/>
        </authorList>
    </citation>
    <scope>NUCLEOTIDE SEQUENCE [LARGE SCALE GENOMIC DNA]</scope>
    <source>
        <strain evidence="2">JCM 17924</strain>
    </source>
</reference>
<evidence type="ECO:0008006" key="3">
    <source>
        <dbReference type="Google" id="ProtNLM"/>
    </source>
</evidence>
<dbReference type="RefSeq" id="WP_345227011.1">
    <property type="nucleotide sequence ID" value="NZ_BAABHA010000015.1"/>
</dbReference>
<name>A0ABP8JH91_9BACT</name>